<dbReference type="InParanoid" id="H2YV07"/>
<dbReference type="STRING" id="51511.ENSCSAVP00000009167"/>
<dbReference type="AlphaFoldDB" id="H2YV07"/>
<dbReference type="Proteomes" id="UP000007875">
    <property type="component" value="Unassembled WGS sequence"/>
</dbReference>
<evidence type="ECO:0000256" key="3">
    <source>
        <dbReference type="ARBA" id="ARBA00023157"/>
    </source>
</evidence>
<evidence type="ECO:0000313" key="8">
    <source>
        <dbReference type="Proteomes" id="UP000007875"/>
    </source>
</evidence>
<reference evidence="8" key="1">
    <citation type="submission" date="2003-08" db="EMBL/GenBank/DDBJ databases">
        <authorList>
            <person name="Birren B."/>
            <person name="Nusbaum C."/>
            <person name="Abebe A."/>
            <person name="Abouelleil A."/>
            <person name="Adekoya E."/>
            <person name="Ait-zahra M."/>
            <person name="Allen N."/>
            <person name="Allen T."/>
            <person name="An P."/>
            <person name="Anderson M."/>
            <person name="Anderson S."/>
            <person name="Arachchi H."/>
            <person name="Armbruster J."/>
            <person name="Bachantsang P."/>
            <person name="Baldwin J."/>
            <person name="Barry A."/>
            <person name="Bayul T."/>
            <person name="Blitshsteyn B."/>
            <person name="Bloom T."/>
            <person name="Blye J."/>
            <person name="Boguslavskiy L."/>
            <person name="Borowsky M."/>
            <person name="Boukhgalter B."/>
            <person name="Brunache A."/>
            <person name="Butler J."/>
            <person name="Calixte N."/>
            <person name="Calvo S."/>
            <person name="Camarata J."/>
            <person name="Campo K."/>
            <person name="Chang J."/>
            <person name="Cheshatsang Y."/>
            <person name="Citroen M."/>
            <person name="Collymore A."/>
            <person name="Considine T."/>
            <person name="Cook A."/>
            <person name="Cooke P."/>
            <person name="Corum B."/>
            <person name="Cuomo C."/>
            <person name="David R."/>
            <person name="Dawoe T."/>
            <person name="Degray S."/>
            <person name="Dodge S."/>
            <person name="Dooley K."/>
            <person name="Dorje P."/>
            <person name="Dorjee K."/>
            <person name="Dorris L."/>
            <person name="Duffey N."/>
            <person name="Dupes A."/>
            <person name="Elkins T."/>
            <person name="Engels R."/>
            <person name="Erickson J."/>
            <person name="Farina A."/>
            <person name="Faro S."/>
            <person name="Ferreira P."/>
            <person name="Fischer H."/>
            <person name="Fitzgerald M."/>
            <person name="Foley K."/>
            <person name="Gage D."/>
            <person name="Galagan J."/>
            <person name="Gearin G."/>
            <person name="Gnerre S."/>
            <person name="Gnirke A."/>
            <person name="Goyette A."/>
            <person name="Graham J."/>
            <person name="Grandbois E."/>
            <person name="Gyaltsen K."/>
            <person name="Hafez N."/>
            <person name="Hagopian D."/>
            <person name="Hagos B."/>
            <person name="Hall J."/>
            <person name="Hatcher B."/>
            <person name="Heller A."/>
            <person name="Higgins H."/>
            <person name="Honan T."/>
            <person name="Horn A."/>
            <person name="Houde N."/>
            <person name="Hughes L."/>
            <person name="Hulme W."/>
            <person name="Husby E."/>
            <person name="Iliev I."/>
            <person name="Jaffe D."/>
            <person name="Jones C."/>
            <person name="Kamal M."/>
            <person name="Kamat A."/>
            <person name="Kamvysselis M."/>
            <person name="Karlsson E."/>
            <person name="Kells C."/>
            <person name="Kieu A."/>
            <person name="Kisner P."/>
            <person name="Kodira C."/>
            <person name="Kulbokas E."/>
            <person name="Labutti K."/>
            <person name="Lama D."/>
            <person name="Landers T."/>
            <person name="Leger J."/>
            <person name="Levine S."/>
            <person name="Lewis D."/>
            <person name="Lewis T."/>
            <person name="Lindblad-toh K."/>
            <person name="Liu X."/>
            <person name="Lokyitsang T."/>
            <person name="Lokyitsang Y."/>
            <person name="Lucien O."/>
            <person name="Lui A."/>
            <person name="Ma L.J."/>
            <person name="Mabbitt R."/>
            <person name="Macdonald J."/>
            <person name="Maclean C."/>
            <person name="Major J."/>
            <person name="Manning J."/>
            <person name="Marabella R."/>
            <person name="Maru K."/>
            <person name="Matthews C."/>
            <person name="Mauceli E."/>
            <person name="Mccarthy M."/>
            <person name="Mcdonough S."/>
            <person name="Mcghee T."/>
            <person name="Meldrim J."/>
            <person name="Meneus L."/>
            <person name="Mesirov J."/>
            <person name="Mihalev A."/>
            <person name="Mihova T."/>
            <person name="Mikkelsen T."/>
            <person name="Mlenga V."/>
            <person name="Moru K."/>
            <person name="Mozes J."/>
            <person name="Mulrain L."/>
            <person name="Munson G."/>
            <person name="Naylor J."/>
            <person name="Newes C."/>
            <person name="Nguyen C."/>
            <person name="Nguyen N."/>
            <person name="Nguyen T."/>
            <person name="Nicol R."/>
            <person name="Nielsen C."/>
            <person name="Nizzari M."/>
            <person name="Norbu C."/>
            <person name="Norbu N."/>
            <person name="O'donnell P."/>
            <person name="Okoawo O."/>
            <person name="O'leary S."/>
            <person name="Omotosho B."/>
            <person name="O'neill K."/>
            <person name="Osman S."/>
            <person name="Parker S."/>
            <person name="Perrin D."/>
            <person name="Phunkhang P."/>
            <person name="Piqani B."/>
            <person name="Purcell S."/>
            <person name="Rachupka T."/>
            <person name="Ramasamy U."/>
            <person name="Rameau R."/>
            <person name="Ray V."/>
            <person name="Raymond C."/>
            <person name="Retta R."/>
            <person name="Richardson S."/>
            <person name="Rise C."/>
            <person name="Rodriguez J."/>
            <person name="Rogers J."/>
            <person name="Rogov P."/>
            <person name="Rutman M."/>
            <person name="Schupbach R."/>
            <person name="Seaman C."/>
            <person name="Settipalli S."/>
            <person name="Sharpe T."/>
            <person name="Sheridan J."/>
            <person name="Sherpa N."/>
            <person name="Shi J."/>
            <person name="Smirnov S."/>
            <person name="Smith C."/>
            <person name="Sougnez C."/>
            <person name="Spencer B."/>
            <person name="Stalker J."/>
            <person name="Stange-thomann N."/>
            <person name="Stavropoulos S."/>
            <person name="Stetson K."/>
            <person name="Stone C."/>
            <person name="Stone S."/>
            <person name="Stubbs M."/>
            <person name="Talamas J."/>
            <person name="Tchuinga P."/>
            <person name="Tenzing P."/>
            <person name="Tesfaye S."/>
            <person name="Theodore J."/>
            <person name="Thoulutsang Y."/>
            <person name="Topham K."/>
            <person name="Towey S."/>
            <person name="Tsamla T."/>
            <person name="Tsomo N."/>
            <person name="Vallee D."/>
            <person name="Vassiliev H."/>
            <person name="Venkataraman V."/>
            <person name="Vinson J."/>
            <person name="Vo A."/>
            <person name="Wade C."/>
            <person name="Wang S."/>
            <person name="Wangchuk T."/>
            <person name="Wangdi T."/>
            <person name="Whittaker C."/>
            <person name="Wilkinson J."/>
            <person name="Wu Y."/>
            <person name="Wyman D."/>
            <person name="Yadav S."/>
            <person name="Yang S."/>
            <person name="Yang X."/>
            <person name="Yeager S."/>
            <person name="Yee E."/>
            <person name="Young G."/>
            <person name="Zainoun J."/>
            <person name="Zembeck L."/>
            <person name="Zimmer A."/>
            <person name="Zody M."/>
            <person name="Lander E."/>
        </authorList>
    </citation>
    <scope>NUCLEOTIDE SEQUENCE [LARGE SCALE GENOMIC DNA]</scope>
</reference>
<evidence type="ECO:0000259" key="6">
    <source>
        <dbReference type="PROSITE" id="PS50923"/>
    </source>
</evidence>
<evidence type="ECO:0000256" key="2">
    <source>
        <dbReference type="ARBA" id="ARBA00022737"/>
    </source>
</evidence>
<keyword evidence="8" id="KW-1185">Reference proteome</keyword>
<name>H2YV07_CIOSA</name>
<keyword evidence="3" id="KW-1015">Disulfide bond</keyword>
<proteinExistence type="predicted"/>
<evidence type="ECO:0000256" key="4">
    <source>
        <dbReference type="ARBA" id="ARBA00023180"/>
    </source>
</evidence>
<dbReference type="CDD" id="cd00033">
    <property type="entry name" value="CCP"/>
    <property type="match status" value="2"/>
</dbReference>
<feature type="domain" description="Sushi" evidence="6">
    <location>
        <begin position="155"/>
        <end position="227"/>
    </location>
</feature>
<dbReference type="InterPro" id="IPR035976">
    <property type="entry name" value="Sushi/SCR/CCP_sf"/>
</dbReference>
<sequence length="243" mass="24691">MSTLTCTAAGVWDHAVPACVAALSSEGTCSPFSLGVGISVTPSDCGATVPLHRGTSCMFECEPGYFMMGTDLTYCTGVSNLWTATMPQCKSYCLGLPSISGSSLSPMSCGALQVLDGTVCTRQCEMGCVTAAGSTTSTRTCAAGKWTGNDDACMMGCTLQNGTTDSSLVTSGSRLYVTSATCVTDVQPVGSSCMLSCPANYVLVDGTATLKCTSGGHWNGPVAKCIPSYKCPQVSSIGAASVV</sequence>
<dbReference type="Gene3D" id="2.10.70.10">
    <property type="entry name" value="Complement Module, domain 1"/>
    <property type="match status" value="2"/>
</dbReference>
<feature type="domain" description="Sushi" evidence="6">
    <location>
        <begin position="27"/>
        <end position="91"/>
    </location>
</feature>
<dbReference type="SUPFAM" id="SSF57535">
    <property type="entry name" value="Complement control module/SCR domain"/>
    <property type="match status" value="2"/>
</dbReference>
<reference evidence="7" key="2">
    <citation type="submission" date="2025-08" db="UniProtKB">
        <authorList>
            <consortium name="Ensembl"/>
        </authorList>
    </citation>
    <scope>IDENTIFICATION</scope>
</reference>
<comment type="caution">
    <text evidence="5">Lacks conserved residue(s) required for the propagation of feature annotation.</text>
</comment>
<keyword evidence="4" id="KW-0325">Glycoprotein</keyword>
<dbReference type="Pfam" id="PF00084">
    <property type="entry name" value="Sushi"/>
    <property type="match status" value="2"/>
</dbReference>
<dbReference type="HOGENOM" id="CLU_1144794_0_0_1"/>
<dbReference type="PROSITE" id="PS50923">
    <property type="entry name" value="SUSHI"/>
    <property type="match status" value="2"/>
</dbReference>
<dbReference type="Ensembl" id="ENSCSAVT00000009284.1">
    <property type="protein sequence ID" value="ENSCSAVP00000009167.1"/>
    <property type="gene ID" value="ENSCSAVG00000005403.1"/>
</dbReference>
<evidence type="ECO:0000256" key="1">
    <source>
        <dbReference type="ARBA" id="ARBA00022659"/>
    </source>
</evidence>
<keyword evidence="2" id="KW-0677">Repeat</keyword>
<dbReference type="PANTHER" id="PTHR19325">
    <property type="entry name" value="COMPLEMENT COMPONENT-RELATED SUSHI DOMAIN-CONTAINING"/>
    <property type="match status" value="1"/>
</dbReference>
<protein>
    <recommendedName>
        <fullName evidence="6">Sushi domain-containing protein</fullName>
    </recommendedName>
</protein>
<dbReference type="InterPro" id="IPR000436">
    <property type="entry name" value="Sushi_SCR_CCP_dom"/>
</dbReference>
<reference evidence="7" key="3">
    <citation type="submission" date="2025-09" db="UniProtKB">
        <authorList>
            <consortium name="Ensembl"/>
        </authorList>
    </citation>
    <scope>IDENTIFICATION</scope>
</reference>
<dbReference type="SMART" id="SM00032">
    <property type="entry name" value="CCP"/>
    <property type="match status" value="3"/>
</dbReference>
<dbReference type="PANTHER" id="PTHR19325:SF560">
    <property type="entry name" value="SUSHI, VON WILLEBRAND FACTOR TYPE A, EGF AND PENTRAXIN DOMAIN-CONTAINING PROTEIN 1"/>
    <property type="match status" value="1"/>
</dbReference>
<dbReference type="InterPro" id="IPR050350">
    <property type="entry name" value="Compl-Cell_Adhes-Reg"/>
</dbReference>
<evidence type="ECO:0000313" key="7">
    <source>
        <dbReference type="Ensembl" id="ENSCSAVP00000009167.1"/>
    </source>
</evidence>
<accession>H2YV07</accession>
<keyword evidence="1 5" id="KW-0768">Sushi</keyword>
<evidence type="ECO:0000256" key="5">
    <source>
        <dbReference type="PROSITE-ProRule" id="PRU00302"/>
    </source>
</evidence>
<organism evidence="7 8">
    <name type="scientific">Ciona savignyi</name>
    <name type="common">Pacific transparent sea squirt</name>
    <dbReference type="NCBI Taxonomy" id="51511"/>
    <lineage>
        <taxon>Eukaryota</taxon>
        <taxon>Metazoa</taxon>
        <taxon>Chordata</taxon>
        <taxon>Tunicata</taxon>
        <taxon>Ascidiacea</taxon>
        <taxon>Phlebobranchia</taxon>
        <taxon>Cionidae</taxon>
        <taxon>Ciona</taxon>
    </lineage>
</organism>